<dbReference type="AlphaFoldDB" id="A0A1G9ABG1"/>
<dbReference type="Proteomes" id="UP000199305">
    <property type="component" value="Unassembled WGS sequence"/>
</dbReference>
<accession>A0A1G9ABG1</accession>
<evidence type="ECO:0008006" key="3">
    <source>
        <dbReference type="Google" id="ProtNLM"/>
    </source>
</evidence>
<gene>
    <name evidence="1" type="ORF">SAMN05216212_1929</name>
</gene>
<name>A0A1G9ABG1_9GAMM</name>
<dbReference type="OrthoDB" id="278693at2"/>
<dbReference type="EMBL" id="FNFH01000003">
    <property type="protein sequence ID" value="SDK24581.1"/>
    <property type="molecule type" value="Genomic_DNA"/>
</dbReference>
<sequence length="151" mass="17844">MRYKTVEDVIQEGRDFHKQLARQYGEYEQLAGDRRVVLLLDQLKRREKEMMHTLEHFLADVSPGALHTWVQFAPEGREPEFLQRLRNIDLKDADGIAKLALDIDMYLADQYRDLLQGADTPSARDAFLRLLELEELDEHHLSMNLYNLRDY</sequence>
<evidence type="ECO:0000313" key="2">
    <source>
        <dbReference type="Proteomes" id="UP000199305"/>
    </source>
</evidence>
<organism evidence="1 2">
    <name type="scientific">Microbulbifer yueqingensis</name>
    <dbReference type="NCBI Taxonomy" id="658219"/>
    <lineage>
        <taxon>Bacteria</taxon>
        <taxon>Pseudomonadati</taxon>
        <taxon>Pseudomonadota</taxon>
        <taxon>Gammaproteobacteria</taxon>
        <taxon>Cellvibrionales</taxon>
        <taxon>Microbulbiferaceae</taxon>
        <taxon>Microbulbifer</taxon>
    </lineage>
</organism>
<keyword evidence="2" id="KW-1185">Reference proteome</keyword>
<evidence type="ECO:0000313" key="1">
    <source>
        <dbReference type="EMBL" id="SDK24581.1"/>
    </source>
</evidence>
<reference evidence="2" key="1">
    <citation type="submission" date="2016-10" db="EMBL/GenBank/DDBJ databases">
        <authorList>
            <person name="Varghese N."/>
            <person name="Submissions S."/>
        </authorList>
    </citation>
    <scope>NUCLEOTIDE SEQUENCE [LARGE SCALE GENOMIC DNA]</scope>
    <source>
        <strain evidence="2">CGMCC 1.10658</strain>
    </source>
</reference>
<protein>
    <recommendedName>
        <fullName evidence="3">Rubrerythrin</fullName>
    </recommendedName>
</protein>
<proteinExistence type="predicted"/>
<dbReference type="RefSeq" id="WP_091512588.1">
    <property type="nucleotide sequence ID" value="NZ_FNFH01000003.1"/>
</dbReference>
<dbReference type="STRING" id="658219.SAMN05216212_1929"/>